<evidence type="ECO:0000256" key="1">
    <source>
        <dbReference type="SAM" id="Phobius"/>
    </source>
</evidence>
<keyword evidence="1" id="KW-1133">Transmembrane helix</keyword>
<dbReference type="Proteomes" id="UP001596310">
    <property type="component" value="Unassembled WGS sequence"/>
</dbReference>
<dbReference type="RefSeq" id="WP_125599615.1">
    <property type="nucleotide sequence ID" value="NZ_JBHSSM010000007.1"/>
</dbReference>
<accession>A0ABW1UNJ5</accession>
<gene>
    <name evidence="2" type="ORF">ACFQHW_02295</name>
</gene>
<evidence type="ECO:0000313" key="3">
    <source>
        <dbReference type="Proteomes" id="UP001596310"/>
    </source>
</evidence>
<keyword evidence="1" id="KW-0812">Transmembrane</keyword>
<organism evidence="2 3">
    <name type="scientific">Lapidilactobacillus achengensis</name>
    <dbReference type="NCBI Taxonomy" id="2486000"/>
    <lineage>
        <taxon>Bacteria</taxon>
        <taxon>Bacillati</taxon>
        <taxon>Bacillota</taxon>
        <taxon>Bacilli</taxon>
        <taxon>Lactobacillales</taxon>
        <taxon>Lactobacillaceae</taxon>
        <taxon>Lapidilactobacillus</taxon>
    </lineage>
</organism>
<keyword evidence="1" id="KW-0472">Membrane</keyword>
<proteinExistence type="predicted"/>
<comment type="caution">
    <text evidence="2">The sequence shown here is derived from an EMBL/GenBank/DDBJ whole genome shotgun (WGS) entry which is preliminary data.</text>
</comment>
<keyword evidence="3" id="KW-1185">Reference proteome</keyword>
<reference evidence="3" key="1">
    <citation type="journal article" date="2019" name="Int. J. Syst. Evol. Microbiol.">
        <title>The Global Catalogue of Microorganisms (GCM) 10K type strain sequencing project: providing services to taxonomists for standard genome sequencing and annotation.</title>
        <authorList>
            <consortium name="The Broad Institute Genomics Platform"/>
            <consortium name="The Broad Institute Genome Sequencing Center for Infectious Disease"/>
            <person name="Wu L."/>
            <person name="Ma J."/>
        </authorList>
    </citation>
    <scope>NUCLEOTIDE SEQUENCE [LARGE SCALE GENOMIC DNA]</scope>
    <source>
        <strain evidence="3">CCM 8897</strain>
    </source>
</reference>
<protein>
    <submittedName>
        <fullName evidence="2">Uncharacterized protein</fullName>
    </submittedName>
</protein>
<feature type="transmembrane region" description="Helical" evidence="1">
    <location>
        <begin position="12"/>
        <end position="29"/>
    </location>
</feature>
<feature type="transmembrane region" description="Helical" evidence="1">
    <location>
        <begin position="41"/>
        <end position="58"/>
    </location>
</feature>
<name>A0ABW1UNJ5_9LACO</name>
<sequence>MFNRDSGRDRTLTILIAILIWVAGGYLLLRDYFKTGVLNGPMAVVLILGVILTILAAIQQLRSKK</sequence>
<dbReference type="EMBL" id="JBHSSM010000007">
    <property type="protein sequence ID" value="MFC6314395.1"/>
    <property type="molecule type" value="Genomic_DNA"/>
</dbReference>
<evidence type="ECO:0000313" key="2">
    <source>
        <dbReference type="EMBL" id="MFC6314395.1"/>
    </source>
</evidence>